<evidence type="ECO:0000256" key="1">
    <source>
        <dbReference type="SAM" id="MobiDB-lite"/>
    </source>
</evidence>
<keyword evidence="2" id="KW-1133">Transmembrane helix</keyword>
<sequence>MAATAIRDGIRSVMYQLQRIDAFLLDTLYLNVQRMHERVPPASTSHARFQVRSDDQQKELPSWTMDGFKNWEFHDVDIVALQLAPWTFVTSFYAYSLIFMAIILNRIQHVVAPAQSHRARTLQSWCSWLFPIDASATPTRFIMRSVSLYLLWKSALRMTVIVFQAFDAFPAMRILEPLGRWASASSMIDVCRSSFVAVCSGMVVSSFTRGLDGSHPPISSFNLPQYAFLLHLYSSPLGTVFNRILGAQNGQNPALRPNRHVLMTMLLPLLQITLLHTQGIWKRYSRDVLIPTAICSTLGLTHFVYTLWAGHIANYPLLQVLPSFLELFFVFMIACTTSINVLSQILQYGRIARPLFSPGAGAFPSKDEEFCLALVRLGTSSLDATSVAGLGNEVAPIPSNSKKGGTVRLGPSGVLQMEIFDQQKSRSRSRKAYANNPFAREIKHVRAVSAEGDLWINVTWMKELYRFAVTLWRFIKAMWIAIRARGRAESTSEQEGDSSALEETNEENKPVDKHRNAYTRFLAGDVISDDEGSDYDGHEDDSLSNSDTESTKDAYMDHTRTATPESDEWAELETSQLYSEHGSQRATTPLAPVLLAHLTAQSGSPLTRRKYSSMLRGDDRQSSDIAQSTSFDPAAGSRHSVRLDPEEEESSVTRRMCVICLCSERTVICWPCR</sequence>
<protein>
    <submittedName>
        <fullName evidence="3">Uncharacterized protein</fullName>
    </submittedName>
</protein>
<dbReference type="GO" id="GO:0016567">
    <property type="term" value="P:protein ubiquitination"/>
    <property type="evidence" value="ECO:0007669"/>
    <property type="project" value="TreeGrafter"/>
</dbReference>
<dbReference type="PANTHER" id="PTHR22696">
    <property type="entry name" value="E3 UBIQUITIN-PROTEIN LIGASE RNF26"/>
    <property type="match status" value="1"/>
</dbReference>
<feature type="compositionally biased region" description="Acidic residues" evidence="1">
    <location>
        <begin position="529"/>
        <end position="539"/>
    </location>
</feature>
<evidence type="ECO:0000313" key="4">
    <source>
        <dbReference type="Proteomes" id="UP000054097"/>
    </source>
</evidence>
<organism evidence="3 4">
    <name type="scientific">Serendipita vermifera MAFF 305830</name>
    <dbReference type="NCBI Taxonomy" id="933852"/>
    <lineage>
        <taxon>Eukaryota</taxon>
        <taxon>Fungi</taxon>
        <taxon>Dikarya</taxon>
        <taxon>Basidiomycota</taxon>
        <taxon>Agaricomycotina</taxon>
        <taxon>Agaricomycetes</taxon>
        <taxon>Sebacinales</taxon>
        <taxon>Serendipitaceae</taxon>
        <taxon>Serendipita</taxon>
    </lineage>
</organism>
<dbReference type="STRING" id="933852.A0A0C3B997"/>
<feature type="region of interest" description="Disordered" evidence="1">
    <location>
        <begin position="486"/>
        <end position="515"/>
    </location>
</feature>
<keyword evidence="4" id="KW-1185">Reference proteome</keyword>
<evidence type="ECO:0000256" key="2">
    <source>
        <dbReference type="SAM" id="Phobius"/>
    </source>
</evidence>
<name>A0A0C3B997_SERVB</name>
<dbReference type="AlphaFoldDB" id="A0A0C3B997"/>
<reference evidence="3 4" key="1">
    <citation type="submission" date="2014-04" db="EMBL/GenBank/DDBJ databases">
        <authorList>
            <consortium name="DOE Joint Genome Institute"/>
            <person name="Kuo A."/>
            <person name="Zuccaro A."/>
            <person name="Kohler A."/>
            <person name="Nagy L.G."/>
            <person name="Floudas D."/>
            <person name="Copeland A."/>
            <person name="Barry K.W."/>
            <person name="Cichocki N."/>
            <person name="Veneault-Fourrey C."/>
            <person name="LaButti K."/>
            <person name="Lindquist E.A."/>
            <person name="Lipzen A."/>
            <person name="Lundell T."/>
            <person name="Morin E."/>
            <person name="Murat C."/>
            <person name="Sun H."/>
            <person name="Tunlid A."/>
            <person name="Henrissat B."/>
            <person name="Grigoriev I.V."/>
            <person name="Hibbett D.S."/>
            <person name="Martin F."/>
            <person name="Nordberg H.P."/>
            <person name="Cantor M.N."/>
            <person name="Hua S.X."/>
        </authorList>
    </citation>
    <scope>NUCLEOTIDE SEQUENCE [LARGE SCALE GENOMIC DNA]</scope>
    <source>
        <strain evidence="3 4">MAFF 305830</strain>
    </source>
</reference>
<dbReference type="OrthoDB" id="66726at2759"/>
<feature type="region of interest" description="Disordered" evidence="1">
    <location>
        <begin position="613"/>
        <end position="648"/>
    </location>
</feature>
<accession>A0A0C3B997</accession>
<keyword evidence="2" id="KW-0472">Membrane</keyword>
<feature type="transmembrane region" description="Helical" evidence="2">
    <location>
        <begin position="288"/>
        <end position="308"/>
    </location>
</feature>
<dbReference type="GO" id="GO:0006511">
    <property type="term" value="P:ubiquitin-dependent protein catabolic process"/>
    <property type="evidence" value="ECO:0007669"/>
    <property type="project" value="TreeGrafter"/>
</dbReference>
<dbReference type="GO" id="GO:0061630">
    <property type="term" value="F:ubiquitin protein ligase activity"/>
    <property type="evidence" value="ECO:0007669"/>
    <property type="project" value="TreeGrafter"/>
</dbReference>
<keyword evidence="2" id="KW-0812">Transmembrane</keyword>
<dbReference type="HOGENOM" id="CLU_021856_0_0_1"/>
<gene>
    <name evidence="3" type="ORF">M408DRAFT_19696</name>
</gene>
<evidence type="ECO:0000313" key="3">
    <source>
        <dbReference type="EMBL" id="KIM33395.1"/>
    </source>
</evidence>
<dbReference type="EMBL" id="KN824278">
    <property type="protein sequence ID" value="KIM33395.1"/>
    <property type="molecule type" value="Genomic_DNA"/>
</dbReference>
<feature type="transmembrane region" description="Helical" evidence="2">
    <location>
        <begin position="83"/>
        <end position="104"/>
    </location>
</feature>
<reference evidence="4" key="2">
    <citation type="submission" date="2015-01" db="EMBL/GenBank/DDBJ databases">
        <title>Evolutionary Origins and Diversification of the Mycorrhizal Mutualists.</title>
        <authorList>
            <consortium name="DOE Joint Genome Institute"/>
            <consortium name="Mycorrhizal Genomics Consortium"/>
            <person name="Kohler A."/>
            <person name="Kuo A."/>
            <person name="Nagy L.G."/>
            <person name="Floudas D."/>
            <person name="Copeland A."/>
            <person name="Barry K.W."/>
            <person name="Cichocki N."/>
            <person name="Veneault-Fourrey C."/>
            <person name="LaButti K."/>
            <person name="Lindquist E.A."/>
            <person name="Lipzen A."/>
            <person name="Lundell T."/>
            <person name="Morin E."/>
            <person name="Murat C."/>
            <person name="Riley R."/>
            <person name="Ohm R."/>
            <person name="Sun H."/>
            <person name="Tunlid A."/>
            <person name="Henrissat B."/>
            <person name="Grigoriev I.V."/>
            <person name="Hibbett D.S."/>
            <person name="Martin F."/>
        </authorList>
    </citation>
    <scope>NUCLEOTIDE SEQUENCE [LARGE SCALE GENOMIC DNA]</scope>
    <source>
        <strain evidence="4">MAFF 305830</strain>
    </source>
</reference>
<feature type="region of interest" description="Disordered" evidence="1">
    <location>
        <begin position="529"/>
        <end position="554"/>
    </location>
</feature>
<dbReference type="PANTHER" id="PTHR22696:SF1">
    <property type="entry name" value="E3 UBIQUITIN-PROTEIN LIGASE RNF26"/>
    <property type="match status" value="1"/>
</dbReference>
<feature type="compositionally biased region" description="Basic and acidic residues" evidence="1">
    <location>
        <begin position="506"/>
        <end position="515"/>
    </location>
</feature>
<feature type="transmembrane region" description="Helical" evidence="2">
    <location>
        <begin position="320"/>
        <end position="343"/>
    </location>
</feature>
<proteinExistence type="predicted"/>
<dbReference type="Proteomes" id="UP000054097">
    <property type="component" value="Unassembled WGS sequence"/>
</dbReference>